<dbReference type="GO" id="GO:0005789">
    <property type="term" value="C:endoplasmic reticulum membrane"/>
    <property type="evidence" value="ECO:0007669"/>
    <property type="project" value="UniProtKB-SubCell"/>
</dbReference>
<keyword evidence="5 10" id="KW-0378">Hydrolase</keyword>
<evidence type="ECO:0000256" key="5">
    <source>
        <dbReference type="ARBA" id="ARBA00022801"/>
    </source>
</evidence>
<gene>
    <name evidence="12" type="ORF">LSCM4_06542</name>
</gene>
<dbReference type="PANTHER" id="PTHR15495">
    <property type="entry name" value="NEGATIVE REGULATOR OF VESICLE FORMATION-RELATED"/>
    <property type="match status" value="1"/>
</dbReference>
<comment type="function">
    <text evidence="10">Involved in inositol deacylation of GPI-anchored proteins which plays important roles in the quality control and ER-associated degradation of GPI-anchored proteins.</text>
</comment>
<dbReference type="EMBL" id="JAFHLR010000019">
    <property type="protein sequence ID" value="KAG5480970.1"/>
    <property type="molecule type" value="Genomic_DNA"/>
</dbReference>
<evidence type="ECO:0000256" key="9">
    <source>
        <dbReference type="ARBA" id="ARBA00023136"/>
    </source>
</evidence>
<feature type="transmembrane region" description="Helical" evidence="10">
    <location>
        <begin position="605"/>
        <end position="638"/>
    </location>
</feature>
<comment type="caution">
    <text evidence="12">The sequence shown here is derived from an EMBL/GenBank/DDBJ whole genome shotgun (WGS) entry which is preliminary data.</text>
</comment>
<comment type="subcellular location">
    <subcellularLocation>
        <location evidence="1">Endoplasmic reticulum membrane</location>
        <topology evidence="1">Multi-pass membrane protein</topology>
    </subcellularLocation>
</comment>
<evidence type="ECO:0000259" key="11">
    <source>
        <dbReference type="Pfam" id="PF07819"/>
    </source>
</evidence>
<dbReference type="GO" id="GO:0006888">
    <property type="term" value="P:endoplasmic reticulum to Golgi vesicle-mediated transport"/>
    <property type="evidence" value="ECO:0007669"/>
    <property type="project" value="TreeGrafter"/>
</dbReference>
<evidence type="ECO:0000256" key="2">
    <source>
        <dbReference type="ARBA" id="ARBA00006931"/>
    </source>
</evidence>
<evidence type="ECO:0000256" key="10">
    <source>
        <dbReference type="RuleBase" id="RU365011"/>
    </source>
</evidence>
<keyword evidence="3 10" id="KW-0813">Transport</keyword>
<evidence type="ECO:0000256" key="4">
    <source>
        <dbReference type="ARBA" id="ARBA00022692"/>
    </source>
</evidence>
<accession>A0A836HQB0</accession>
<dbReference type="RefSeq" id="XP_067063971.1">
    <property type="nucleotide sequence ID" value="XM_067208459.1"/>
</dbReference>
<dbReference type="Proteomes" id="UP000674143">
    <property type="component" value="Unassembled WGS sequence"/>
</dbReference>
<keyword evidence="9 10" id="KW-0472">Membrane</keyword>
<dbReference type="Gene3D" id="3.40.50.1820">
    <property type="entry name" value="alpha/beta hydrolase"/>
    <property type="match status" value="1"/>
</dbReference>
<dbReference type="EC" id="3.1.-.-" evidence="10"/>
<evidence type="ECO:0000313" key="13">
    <source>
        <dbReference type="Proteomes" id="UP000674143"/>
    </source>
</evidence>
<dbReference type="GO" id="GO:0050185">
    <property type="term" value="F:phosphatidylinositol deacylase activity"/>
    <property type="evidence" value="ECO:0007669"/>
    <property type="project" value="TreeGrafter"/>
</dbReference>
<proteinExistence type="inferred from homology"/>
<dbReference type="InterPro" id="IPR039529">
    <property type="entry name" value="PGAP1/BST1"/>
</dbReference>
<reference evidence="13" key="2">
    <citation type="journal article" date="2021" name="Sci. Data">
        <title>Chromosome-scale genome sequencing, assembly and annotation of six genomes from subfamily Leishmaniinae.</title>
        <authorList>
            <person name="Almutairi H."/>
            <person name="Urbaniak M.D."/>
            <person name="Bates M.D."/>
            <person name="Jariyapan N."/>
            <person name="Kwakye-Nuako G."/>
            <person name="Thomaz Soccol V."/>
            <person name="Al-Salem W.S."/>
            <person name="Dillon R.J."/>
            <person name="Bates P.A."/>
            <person name="Gatherer D."/>
        </authorList>
    </citation>
    <scope>NUCLEOTIDE SEQUENCE [LARGE SCALE GENOMIC DNA]</scope>
</reference>
<keyword evidence="4 10" id="KW-0812">Transmembrane</keyword>
<dbReference type="InterPro" id="IPR012908">
    <property type="entry name" value="PGAP1-ab_dom-like"/>
</dbReference>
<dbReference type="Pfam" id="PF07819">
    <property type="entry name" value="PGAP1"/>
    <property type="match status" value="1"/>
</dbReference>
<name>A0A836HQB0_9TRYP</name>
<dbReference type="AlphaFoldDB" id="A0A836HQB0"/>
<sequence length="801" mass="86516">MRMPRFRTLRRSHHHLLRAIRWACVCACLAVVLSTVCYVVEVRSRCRPLRGNYDAIAEATHRLVESRNLFDGTEQRLVFGGVSARAVFDARRLGGAIARPRTLTAAPLYSLQRIDCSWLPLASPARPFSAVADISLLLFFIHGNAGGSSQANYWSCAAQYISKAFGVQADTFSFELANQANVHRGLLVAAQAEYVADVVEATAHEKRSAVPEGLRLHVWLVGHSMGGVVARMAAQLLLPTVTLAGIITFNAPLRYPPLLLDAPMADVYRAINEAEQQPAEACPVSSPAGTFTKLTSSELLYSCTLGNCSVRRSCLREKTRLISITSGEMDLQIEPSMTRPSVWRSAYAVSAYNTLHPSFCGRSHSHGGVLLDPCTMVSAAVLLVSSSLGVHGDIEVSTELLRDTADDYGGGAPSETPLSPAVSRAAFIGQALWKRHVWPCASAALYAHLLLSCLHPHIRRMAQAMPLRERATRRVRNFVVQGVGQPLLPAVFTFGFFYTCALAHAASITVSLWLFGGWESRVARAPWNWAWLPQLRVASGSAAAPASPMFHSVVFIFASMGPVALGTVAGVAVVRAAQATYQLARMLHGGYSRPASLRARRLQSTVVTLLLLCLAGVLIAFGVTLTTRALVWLTLLLFVPRAHRLPEKGRVQEGEDVAALTGTAATSVEVAYPEGTVKAQEGEADKYLPRVLYGVVYTLQLSPFFTIRNAIISKTFEDASTSDHRNYAAELGALWLLLAAASTPLPLDGRRAPLPIGVSVACLSVALAGVGVMVSHPVESFRALPALLYCLPACAYSTMRP</sequence>
<keyword evidence="6 10" id="KW-0256">Endoplasmic reticulum</keyword>
<dbReference type="InterPro" id="IPR029058">
    <property type="entry name" value="AB_hydrolase_fold"/>
</dbReference>
<comment type="similarity">
    <text evidence="2 10">Belongs to the GPI inositol-deacylase family.</text>
</comment>
<evidence type="ECO:0000256" key="1">
    <source>
        <dbReference type="ARBA" id="ARBA00004477"/>
    </source>
</evidence>
<dbReference type="PANTHER" id="PTHR15495:SF7">
    <property type="entry name" value="GPI INOSITOL-DEACYLASE"/>
    <property type="match status" value="1"/>
</dbReference>
<keyword evidence="7 10" id="KW-0653">Protein transport</keyword>
<feature type="transmembrane region" description="Helical" evidence="10">
    <location>
        <begin position="563"/>
        <end position="584"/>
    </location>
</feature>
<reference evidence="13" key="1">
    <citation type="journal article" date="2021" name="Microbiol. Resour. Announc.">
        <title>LGAAP: Leishmaniinae Genome Assembly and Annotation Pipeline.</title>
        <authorList>
            <person name="Almutairi H."/>
            <person name="Urbaniak M.D."/>
            <person name="Bates M.D."/>
            <person name="Jariyapan N."/>
            <person name="Kwakye-Nuako G."/>
            <person name="Thomaz-Soccol V."/>
            <person name="Al-Salem W.S."/>
            <person name="Dillon R.J."/>
            <person name="Bates P.A."/>
            <person name="Gatherer D."/>
        </authorList>
    </citation>
    <scope>NUCLEOTIDE SEQUENCE [LARGE SCALE GENOMIC DNA]</scope>
</reference>
<evidence type="ECO:0000256" key="8">
    <source>
        <dbReference type="ARBA" id="ARBA00022989"/>
    </source>
</evidence>
<dbReference type="GeneID" id="92362393"/>
<comment type="caution">
    <text evidence="10">Lacks conserved residue(s) required for the propagation of feature annotation.</text>
</comment>
<keyword evidence="8 10" id="KW-1133">Transmembrane helix</keyword>
<evidence type="ECO:0000256" key="6">
    <source>
        <dbReference type="ARBA" id="ARBA00022824"/>
    </source>
</evidence>
<keyword evidence="13" id="KW-1185">Reference proteome</keyword>
<organism evidence="12 13">
    <name type="scientific">Leishmania orientalis</name>
    <dbReference type="NCBI Taxonomy" id="2249476"/>
    <lineage>
        <taxon>Eukaryota</taxon>
        <taxon>Discoba</taxon>
        <taxon>Euglenozoa</taxon>
        <taxon>Kinetoplastea</taxon>
        <taxon>Metakinetoplastina</taxon>
        <taxon>Trypanosomatida</taxon>
        <taxon>Trypanosomatidae</taxon>
        <taxon>Leishmaniinae</taxon>
        <taxon>Leishmania</taxon>
    </lineage>
</organism>
<feature type="domain" description="GPI inositol-deacylase PGAP1-like alpha/beta" evidence="11">
    <location>
        <begin position="139"/>
        <end position="337"/>
    </location>
</feature>
<dbReference type="KEGG" id="loi:92362393"/>
<evidence type="ECO:0000256" key="7">
    <source>
        <dbReference type="ARBA" id="ARBA00022927"/>
    </source>
</evidence>
<protein>
    <recommendedName>
        <fullName evidence="10">GPI inositol-deacylase</fullName>
        <ecNumber evidence="10">3.1.-.-</ecNumber>
    </recommendedName>
</protein>
<dbReference type="GO" id="GO:0006505">
    <property type="term" value="P:GPI anchor metabolic process"/>
    <property type="evidence" value="ECO:0007669"/>
    <property type="project" value="TreeGrafter"/>
</dbReference>
<dbReference type="GO" id="GO:0015031">
    <property type="term" value="P:protein transport"/>
    <property type="evidence" value="ECO:0007669"/>
    <property type="project" value="UniProtKB-KW"/>
</dbReference>
<evidence type="ECO:0000313" key="12">
    <source>
        <dbReference type="EMBL" id="KAG5480970.1"/>
    </source>
</evidence>
<evidence type="ECO:0000256" key="3">
    <source>
        <dbReference type="ARBA" id="ARBA00022448"/>
    </source>
</evidence>
<dbReference type="SUPFAM" id="SSF53474">
    <property type="entry name" value="alpha/beta-Hydrolases"/>
    <property type="match status" value="1"/>
</dbReference>